<sequence>CHLGMSVFFAIYCRFQEENEIKIIREICLYILWNILKYPKHIKYRQIHKQALYSYLFQKCHILGADFEKIFIDMEELLQYYGFKKENDDNWYYHIQLLHLWECYRSMIYLQPMYFYVFILLLLIKQMI</sequence>
<keyword evidence="3" id="KW-1185">Reference proteome</keyword>
<dbReference type="EMBL" id="ASPP01048022">
    <property type="protein sequence ID" value="ETN97982.1"/>
    <property type="molecule type" value="Genomic_DNA"/>
</dbReference>
<keyword evidence="1" id="KW-1133">Transmembrane helix</keyword>
<evidence type="ECO:0000256" key="1">
    <source>
        <dbReference type="SAM" id="Phobius"/>
    </source>
</evidence>
<keyword evidence="1" id="KW-0812">Transmembrane</keyword>
<gene>
    <name evidence="2" type="ORF">RFI_39540</name>
</gene>
<feature type="transmembrane region" description="Helical" evidence="1">
    <location>
        <begin position="107"/>
        <end position="124"/>
    </location>
</feature>
<organism evidence="2 3">
    <name type="scientific">Reticulomyxa filosa</name>
    <dbReference type="NCBI Taxonomy" id="46433"/>
    <lineage>
        <taxon>Eukaryota</taxon>
        <taxon>Sar</taxon>
        <taxon>Rhizaria</taxon>
        <taxon>Retaria</taxon>
        <taxon>Foraminifera</taxon>
        <taxon>Monothalamids</taxon>
        <taxon>Reticulomyxidae</taxon>
        <taxon>Reticulomyxa</taxon>
    </lineage>
</organism>
<proteinExistence type="predicted"/>
<evidence type="ECO:0000313" key="3">
    <source>
        <dbReference type="Proteomes" id="UP000023152"/>
    </source>
</evidence>
<name>X6L7U3_RETFI</name>
<dbReference type="InterPro" id="IPR036339">
    <property type="entry name" value="PUB-like_dom_sf"/>
</dbReference>
<comment type="caution">
    <text evidence="2">The sequence shown here is derived from an EMBL/GenBank/DDBJ whole genome shotgun (WGS) entry which is preliminary data.</text>
</comment>
<protein>
    <submittedName>
        <fullName evidence="2">Uncharacterized protein</fullName>
    </submittedName>
</protein>
<dbReference type="Proteomes" id="UP000023152">
    <property type="component" value="Unassembled WGS sequence"/>
</dbReference>
<evidence type="ECO:0000313" key="2">
    <source>
        <dbReference type="EMBL" id="ETN97982.1"/>
    </source>
</evidence>
<feature type="non-terminal residue" evidence="2">
    <location>
        <position position="1"/>
    </location>
</feature>
<dbReference type="SUPFAM" id="SSF143503">
    <property type="entry name" value="PUG domain-like"/>
    <property type="match status" value="1"/>
</dbReference>
<accession>X6L7U3</accession>
<dbReference type="AlphaFoldDB" id="X6L7U3"/>
<keyword evidence="1" id="KW-0472">Membrane</keyword>
<reference evidence="2 3" key="1">
    <citation type="journal article" date="2013" name="Curr. Biol.">
        <title>The Genome of the Foraminiferan Reticulomyxa filosa.</title>
        <authorList>
            <person name="Glockner G."/>
            <person name="Hulsmann N."/>
            <person name="Schleicher M."/>
            <person name="Noegel A.A."/>
            <person name="Eichinger L."/>
            <person name="Gallinger C."/>
            <person name="Pawlowski J."/>
            <person name="Sierra R."/>
            <person name="Euteneuer U."/>
            <person name="Pillet L."/>
            <person name="Moustafa A."/>
            <person name="Platzer M."/>
            <person name="Groth M."/>
            <person name="Szafranski K."/>
            <person name="Schliwa M."/>
        </authorList>
    </citation>
    <scope>NUCLEOTIDE SEQUENCE [LARGE SCALE GENOMIC DNA]</scope>
</reference>